<feature type="region of interest" description="Disordered" evidence="2">
    <location>
        <begin position="1"/>
        <end position="50"/>
    </location>
</feature>
<dbReference type="InterPro" id="IPR001138">
    <property type="entry name" value="Zn2Cys6_DnaBD"/>
</dbReference>
<organism evidence="4">
    <name type="scientific">Pyricularia oryzae (strain Y34)</name>
    <name type="common">Rice blast fungus</name>
    <name type="synonym">Magnaporthe oryzae</name>
    <dbReference type="NCBI Taxonomy" id="1143189"/>
    <lineage>
        <taxon>Eukaryota</taxon>
        <taxon>Fungi</taxon>
        <taxon>Dikarya</taxon>
        <taxon>Ascomycota</taxon>
        <taxon>Pezizomycotina</taxon>
        <taxon>Sordariomycetes</taxon>
        <taxon>Sordariomycetidae</taxon>
        <taxon>Magnaporthales</taxon>
        <taxon>Pyriculariaceae</taxon>
        <taxon>Pyricularia</taxon>
    </lineage>
</organism>
<dbReference type="Gene3D" id="4.10.240.10">
    <property type="entry name" value="Zn(2)-C6 fungal-type DNA-binding domain"/>
    <property type="match status" value="1"/>
</dbReference>
<protein>
    <recommendedName>
        <fullName evidence="3">Zn(2)-C6 fungal-type domain-containing protein</fullName>
    </recommendedName>
</protein>
<evidence type="ECO:0000313" key="4">
    <source>
        <dbReference type="EMBL" id="ELQ40471.1"/>
    </source>
</evidence>
<dbReference type="EMBL" id="JH793484">
    <property type="protein sequence ID" value="ELQ40471.1"/>
    <property type="molecule type" value="Genomic_DNA"/>
</dbReference>
<dbReference type="PROSITE" id="PS50048">
    <property type="entry name" value="ZN2_CY6_FUNGAL_2"/>
    <property type="match status" value="1"/>
</dbReference>
<sequence length="465" mass="50255">MMSTVASIAATEKAAVRRPDVPDWEAAAAASDAVSEEKPANPRKRKKSSRACDFCHVNHQPCDNAKPRCGYCEKHGKQCLYLRPQKKRGPAQGYRNALHSMRESAAAWGVALSLIPELDTMVEAAIAQSDQDGQAISVSVKDPDQQDALIASWQQSRAFRAFFGDEAAVSATTGAAVSEKEEGSPKGNERPVAAQGTHSERSQPPAPLPGAEWQPAKKESPRPKHSSFLTSPPLHDGSLTGIGIQNIFDGMDHSLGLSFSVSDLVVKDAERSSDRFSQTLGSLGFAPGETLEDFVAMSSNPEPIHEGPSEEDPSLGSEMDQKAYYELLMGKSFFSLSMRMLNCITKFLLSAGVSSNSGPQNRAMTPETVVVRHIPRWRLQSRVHPRLRQRKAQHTPMGPDLYDAAEAFLVACLGVMRAIDGIAKQGQASNDTGVEDTSGARGFGLCNRRVRGGNLHVPKLARKAV</sequence>
<dbReference type="GO" id="GO:0008270">
    <property type="term" value="F:zinc ion binding"/>
    <property type="evidence" value="ECO:0007669"/>
    <property type="project" value="InterPro"/>
</dbReference>
<gene>
    <name evidence="4" type="ORF">OOU_Y34scaffold00433g15</name>
</gene>
<dbReference type="PROSITE" id="PS00463">
    <property type="entry name" value="ZN2_CY6_FUNGAL_1"/>
    <property type="match status" value="1"/>
</dbReference>
<dbReference type="SUPFAM" id="SSF57701">
    <property type="entry name" value="Zn2/Cys6 DNA-binding domain"/>
    <property type="match status" value="1"/>
</dbReference>
<dbReference type="Proteomes" id="UP000011086">
    <property type="component" value="Unassembled WGS sequence"/>
</dbReference>
<reference evidence="4" key="1">
    <citation type="journal article" date="2012" name="PLoS Genet.">
        <title>Comparative analysis of the genomes of two field isolates of the rice blast fungus Magnaporthe oryzae.</title>
        <authorList>
            <person name="Xue M."/>
            <person name="Yang J."/>
            <person name="Li Z."/>
            <person name="Hu S."/>
            <person name="Yao N."/>
            <person name="Dean R.A."/>
            <person name="Zhao W."/>
            <person name="Shen M."/>
            <person name="Zhang H."/>
            <person name="Li C."/>
            <person name="Liu L."/>
            <person name="Cao L."/>
            <person name="Xu X."/>
            <person name="Xing Y."/>
            <person name="Hsiang T."/>
            <person name="Zhang Z."/>
            <person name="Xu J.R."/>
            <person name="Peng Y.L."/>
        </authorList>
    </citation>
    <scope>NUCLEOTIDE SEQUENCE</scope>
    <source>
        <strain evidence="4">Y34</strain>
    </source>
</reference>
<feature type="compositionally biased region" description="Basic and acidic residues" evidence="2">
    <location>
        <begin position="178"/>
        <end position="189"/>
    </location>
</feature>
<dbReference type="GO" id="GO:0000981">
    <property type="term" value="F:DNA-binding transcription factor activity, RNA polymerase II-specific"/>
    <property type="evidence" value="ECO:0007669"/>
    <property type="project" value="InterPro"/>
</dbReference>
<evidence type="ECO:0000259" key="3">
    <source>
        <dbReference type="PROSITE" id="PS50048"/>
    </source>
</evidence>
<evidence type="ECO:0000256" key="2">
    <source>
        <dbReference type="SAM" id="MobiDB-lite"/>
    </source>
</evidence>
<dbReference type="SMART" id="SM00066">
    <property type="entry name" value="GAL4"/>
    <property type="match status" value="1"/>
</dbReference>
<dbReference type="Pfam" id="PF00172">
    <property type="entry name" value="Zn_clus"/>
    <property type="match status" value="1"/>
</dbReference>
<dbReference type="AlphaFoldDB" id="A0AA97PMS7"/>
<dbReference type="GO" id="GO:0045944">
    <property type="term" value="P:positive regulation of transcription by RNA polymerase II"/>
    <property type="evidence" value="ECO:0007669"/>
    <property type="project" value="TreeGrafter"/>
</dbReference>
<dbReference type="PANTHER" id="PTHR47655">
    <property type="entry name" value="QUINIC ACID UTILIZATION ACTIVATOR"/>
    <property type="match status" value="1"/>
</dbReference>
<feature type="compositionally biased region" description="Low complexity" evidence="2">
    <location>
        <begin position="24"/>
        <end position="33"/>
    </location>
</feature>
<dbReference type="InterPro" id="IPR036864">
    <property type="entry name" value="Zn2-C6_fun-type_DNA-bd_sf"/>
</dbReference>
<dbReference type="CDD" id="cd00067">
    <property type="entry name" value="GAL4"/>
    <property type="match status" value="1"/>
</dbReference>
<accession>A0AA97PMS7</accession>
<feature type="domain" description="Zn(2)-C6 fungal-type" evidence="3">
    <location>
        <begin position="51"/>
        <end position="81"/>
    </location>
</feature>
<proteinExistence type="predicted"/>
<name>A0AA97PMS7_PYRO3</name>
<dbReference type="InterPro" id="IPR052783">
    <property type="entry name" value="Metabolic/Drug-Res_Regulator"/>
</dbReference>
<keyword evidence="1" id="KW-0539">Nucleus</keyword>
<dbReference type="PANTHER" id="PTHR47655:SF2">
    <property type="entry name" value="QUINIC ACID UTILIZATION ACTIVATOR"/>
    <property type="match status" value="1"/>
</dbReference>
<evidence type="ECO:0000256" key="1">
    <source>
        <dbReference type="ARBA" id="ARBA00023242"/>
    </source>
</evidence>
<feature type="region of interest" description="Disordered" evidence="2">
    <location>
        <begin position="173"/>
        <end position="235"/>
    </location>
</feature>